<dbReference type="Gene3D" id="3.10.450.50">
    <property type="match status" value="1"/>
</dbReference>
<dbReference type="SUPFAM" id="SSF54427">
    <property type="entry name" value="NTF2-like"/>
    <property type="match status" value="1"/>
</dbReference>
<accession>A0A9E7KWZ4</accession>
<feature type="region of interest" description="Disordered" evidence="1">
    <location>
        <begin position="1"/>
        <end position="48"/>
    </location>
</feature>
<dbReference type="EMBL" id="CP097510">
    <property type="protein sequence ID" value="URE35377.1"/>
    <property type="molecule type" value="Genomic_DNA"/>
</dbReference>
<dbReference type="OrthoDB" id="1926347at2759"/>
<feature type="compositionally biased region" description="Polar residues" evidence="1">
    <location>
        <begin position="20"/>
        <end position="29"/>
    </location>
</feature>
<dbReference type="AlphaFoldDB" id="A0A9E7KWZ4"/>
<proteinExistence type="predicted"/>
<gene>
    <name evidence="2" type="ORF">MUK42_18065</name>
</gene>
<keyword evidence="3" id="KW-1185">Reference proteome</keyword>
<evidence type="ECO:0000313" key="2">
    <source>
        <dbReference type="EMBL" id="URE35377.1"/>
    </source>
</evidence>
<evidence type="ECO:0000313" key="3">
    <source>
        <dbReference type="Proteomes" id="UP001055439"/>
    </source>
</evidence>
<evidence type="ECO:0000256" key="1">
    <source>
        <dbReference type="SAM" id="MobiDB-lite"/>
    </source>
</evidence>
<dbReference type="InterPro" id="IPR032710">
    <property type="entry name" value="NTF2-like_dom_sf"/>
</dbReference>
<organism evidence="2 3">
    <name type="scientific">Musa troglodytarum</name>
    <name type="common">fe'i banana</name>
    <dbReference type="NCBI Taxonomy" id="320322"/>
    <lineage>
        <taxon>Eukaryota</taxon>
        <taxon>Viridiplantae</taxon>
        <taxon>Streptophyta</taxon>
        <taxon>Embryophyta</taxon>
        <taxon>Tracheophyta</taxon>
        <taxon>Spermatophyta</taxon>
        <taxon>Magnoliopsida</taxon>
        <taxon>Liliopsida</taxon>
        <taxon>Zingiberales</taxon>
        <taxon>Musaceae</taxon>
        <taxon>Musa</taxon>
    </lineage>
</organism>
<feature type="compositionally biased region" description="Polar residues" evidence="1">
    <location>
        <begin position="38"/>
        <end position="48"/>
    </location>
</feature>
<reference evidence="2" key="1">
    <citation type="submission" date="2022-05" db="EMBL/GenBank/DDBJ databases">
        <title>The Musa troglodytarum L. genome provides insights into the mechanism of non-climacteric behaviour and enrichment of carotenoids.</title>
        <authorList>
            <person name="Wang J."/>
        </authorList>
    </citation>
    <scope>NUCLEOTIDE SEQUENCE</scope>
    <source>
        <tissue evidence="2">Leaf</tissue>
    </source>
</reference>
<name>A0A9E7KWZ4_9LILI</name>
<sequence>MSRRDTEAQQQQQRRHGSCSGDNETTAQPSARAGAEAEQTSNRLEEQTLQGKLPMLRRIIAQTWISITFACALRAKMASFYQGHVNATQLGTHFVCQYYQILQQQSKLVHQFYTNFSSLMQCDGLRSLLKG</sequence>
<protein>
    <submittedName>
        <fullName evidence="2">Cysteine-rich repeat secretory protein</fullName>
    </submittedName>
</protein>
<dbReference type="Proteomes" id="UP001055439">
    <property type="component" value="Chromosome 8"/>
</dbReference>